<feature type="region of interest" description="Disordered" evidence="1">
    <location>
        <begin position="154"/>
        <end position="179"/>
    </location>
</feature>
<keyword evidence="2" id="KW-0472">Membrane</keyword>
<keyword evidence="2" id="KW-1133">Transmembrane helix</keyword>
<reference evidence="3 4" key="1">
    <citation type="submission" date="2018-04" db="EMBL/GenBank/DDBJ databases">
        <title>The genome of golden apple snail Pomacea canaliculata provides insight into stress tolerance and invasive adaptation.</title>
        <authorList>
            <person name="Liu C."/>
            <person name="Liu B."/>
            <person name="Ren Y."/>
            <person name="Zhang Y."/>
            <person name="Wang H."/>
            <person name="Li S."/>
            <person name="Jiang F."/>
            <person name="Yin L."/>
            <person name="Zhang G."/>
            <person name="Qian W."/>
            <person name="Fan W."/>
        </authorList>
    </citation>
    <scope>NUCLEOTIDE SEQUENCE [LARGE SCALE GENOMIC DNA]</scope>
    <source>
        <strain evidence="3">SZHN2017</strain>
        <tissue evidence="3">Muscle</tissue>
    </source>
</reference>
<dbReference type="OrthoDB" id="10478609at2759"/>
<accession>A0A2T7NUS5</accession>
<keyword evidence="2" id="KW-0812">Transmembrane</keyword>
<protein>
    <submittedName>
        <fullName evidence="3">Uncharacterized protein</fullName>
    </submittedName>
</protein>
<keyword evidence="4" id="KW-1185">Reference proteome</keyword>
<dbReference type="EMBL" id="PZQS01000009">
    <property type="protein sequence ID" value="PVD24896.1"/>
    <property type="molecule type" value="Genomic_DNA"/>
</dbReference>
<proteinExistence type="predicted"/>
<feature type="transmembrane region" description="Helical" evidence="2">
    <location>
        <begin position="75"/>
        <end position="98"/>
    </location>
</feature>
<feature type="region of interest" description="Disordered" evidence="1">
    <location>
        <begin position="1"/>
        <end position="23"/>
    </location>
</feature>
<organism evidence="3 4">
    <name type="scientific">Pomacea canaliculata</name>
    <name type="common">Golden apple snail</name>
    <dbReference type="NCBI Taxonomy" id="400727"/>
    <lineage>
        <taxon>Eukaryota</taxon>
        <taxon>Metazoa</taxon>
        <taxon>Spiralia</taxon>
        <taxon>Lophotrochozoa</taxon>
        <taxon>Mollusca</taxon>
        <taxon>Gastropoda</taxon>
        <taxon>Caenogastropoda</taxon>
        <taxon>Architaenioglossa</taxon>
        <taxon>Ampullarioidea</taxon>
        <taxon>Ampullariidae</taxon>
        <taxon>Pomacea</taxon>
    </lineage>
</organism>
<evidence type="ECO:0000313" key="4">
    <source>
        <dbReference type="Proteomes" id="UP000245119"/>
    </source>
</evidence>
<feature type="compositionally biased region" description="Polar residues" evidence="1">
    <location>
        <begin position="156"/>
        <end position="167"/>
    </location>
</feature>
<name>A0A2T7NUS5_POMCA</name>
<comment type="caution">
    <text evidence="3">The sequence shown here is derived from an EMBL/GenBank/DDBJ whole genome shotgun (WGS) entry which is preliminary data.</text>
</comment>
<evidence type="ECO:0000256" key="1">
    <source>
        <dbReference type="SAM" id="MobiDB-lite"/>
    </source>
</evidence>
<dbReference type="Proteomes" id="UP000245119">
    <property type="component" value="Linkage Group LG9"/>
</dbReference>
<evidence type="ECO:0000313" key="3">
    <source>
        <dbReference type="EMBL" id="PVD24896.1"/>
    </source>
</evidence>
<sequence>MSTTYSTRHELAAQDPLTQPPSSANDYVEYDGDVMFSKKGALGLLNTPLNAPEPSLESVTHRPLLGSTDSADLGWIIPVALVVIVAMVGLALGCYFGIRALEMRMLGWCYRKCGCCCEQGASGTRLLSGERYGNLKEEDETRHRKDDVRLKDFRQMSPNYSGSSPVSKSIVDFNPFDED</sequence>
<gene>
    <name evidence="3" type="ORF">C0Q70_15387</name>
</gene>
<dbReference type="AlphaFoldDB" id="A0A2T7NUS5"/>
<evidence type="ECO:0000256" key="2">
    <source>
        <dbReference type="SAM" id="Phobius"/>
    </source>
</evidence>